<protein>
    <submittedName>
        <fullName evidence="1">Uncharacterized protein</fullName>
    </submittedName>
</protein>
<sequence>MLDEMQAEATALYADGEFVSALAEFSVLAEIRARREGPYSPAYLDNLHDCVRCTYELNRWPDCAGLCTELHGKYVRTHGRAESDTVDVAKKWAWALLNLHDYRSAVALYLQTADALWESDPITARRMLGAPAVYRDTVAPADFAESLRHSHDLLAAIADLNIDGPTTLRLDTKGTDANPTLTVDGLASAS</sequence>
<dbReference type="Gene3D" id="1.25.40.10">
    <property type="entry name" value="Tetratricopeptide repeat domain"/>
    <property type="match status" value="1"/>
</dbReference>
<accession>A0A7I9V271</accession>
<name>A0A7I9V271_9ACTN</name>
<gene>
    <name evidence="1" type="ORF">nbrc107697_32920</name>
</gene>
<dbReference type="OrthoDB" id="4578192at2"/>
<dbReference type="InterPro" id="IPR011990">
    <property type="entry name" value="TPR-like_helical_dom_sf"/>
</dbReference>
<proteinExistence type="predicted"/>
<dbReference type="AlphaFoldDB" id="A0A7I9V271"/>
<evidence type="ECO:0000313" key="2">
    <source>
        <dbReference type="Proteomes" id="UP000444980"/>
    </source>
</evidence>
<keyword evidence="2" id="KW-1185">Reference proteome</keyword>
<dbReference type="Proteomes" id="UP000444980">
    <property type="component" value="Unassembled WGS sequence"/>
</dbReference>
<organism evidence="1 2">
    <name type="scientific">Gordonia crocea</name>
    <dbReference type="NCBI Taxonomy" id="589162"/>
    <lineage>
        <taxon>Bacteria</taxon>
        <taxon>Bacillati</taxon>
        <taxon>Actinomycetota</taxon>
        <taxon>Actinomycetes</taxon>
        <taxon>Mycobacteriales</taxon>
        <taxon>Gordoniaceae</taxon>
        <taxon>Gordonia</taxon>
    </lineage>
</organism>
<dbReference type="RefSeq" id="WP_161928552.1">
    <property type="nucleotide sequence ID" value="NZ_BJOU01000017.1"/>
</dbReference>
<dbReference type="EMBL" id="BJOU01000017">
    <property type="protein sequence ID" value="GED99253.1"/>
    <property type="molecule type" value="Genomic_DNA"/>
</dbReference>
<evidence type="ECO:0000313" key="1">
    <source>
        <dbReference type="EMBL" id="GED99253.1"/>
    </source>
</evidence>
<comment type="caution">
    <text evidence="1">The sequence shown here is derived from an EMBL/GenBank/DDBJ whole genome shotgun (WGS) entry which is preliminary data.</text>
</comment>
<reference evidence="2" key="1">
    <citation type="submission" date="2019-06" db="EMBL/GenBank/DDBJ databases">
        <title>Gordonia isolated from sludge of a wastewater treatment plant.</title>
        <authorList>
            <person name="Tamura T."/>
            <person name="Aoyama K."/>
            <person name="Kang Y."/>
            <person name="Saito S."/>
            <person name="Akiyama N."/>
            <person name="Yazawa K."/>
            <person name="Gonoi T."/>
            <person name="Mikami Y."/>
        </authorList>
    </citation>
    <scope>NUCLEOTIDE SEQUENCE [LARGE SCALE GENOMIC DNA]</scope>
    <source>
        <strain evidence="2">NBRC 107697</strain>
    </source>
</reference>